<accession>A0ACB9ZWN4</accession>
<dbReference type="EMBL" id="CM044707">
    <property type="protein sequence ID" value="KAI5652582.1"/>
    <property type="molecule type" value="Genomic_DNA"/>
</dbReference>
<dbReference type="Proteomes" id="UP001060085">
    <property type="component" value="Linkage Group LG07"/>
</dbReference>
<organism evidence="1 2">
    <name type="scientific">Catharanthus roseus</name>
    <name type="common">Madagascar periwinkle</name>
    <name type="synonym">Vinca rosea</name>
    <dbReference type="NCBI Taxonomy" id="4058"/>
    <lineage>
        <taxon>Eukaryota</taxon>
        <taxon>Viridiplantae</taxon>
        <taxon>Streptophyta</taxon>
        <taxon>Embryophyta</taxon>
        <taxon>Tracheophyta</taxon>
        <taxon>Spermatophyta</taxon>
        <taxon>Magnoliopsida</taxon>
        <taxon>eudicotyledons</taxon>
        <taxon>Gunneridae</taxon>
        <taxon>Pentapetalae</taxon>
        <taxon>asterids</taxon>
        <taxon>lamiids</taxon>
        <taxon>Gentianales</taxon>
        <taxon>Apocynaceae</taxon>
        <taxon>Rauvolfioideae</taxon>
        <taxon>Vinceae</taxon>
        <taxon>Catharanthinae</taxon>
        <taxon>Catharanthus</taxon>
    </lineage>
</organism>
<sequence length="129" mass="14685">MIIPQHVLLTVRNDWELEKLVARVTITHGCILQKQTQTMEKRAVSRRNGGPKMKRVSLSSRATLRFMVGRIGRHLKKGRYFHGVKHGSSIFIIVLVEYLAAKVYELDGNGIRDKKMSIHTLACAVDCEE</sequence>
<reference evidence="2" key="1">
    <citation type="journal article" date="2023" name="Nat. Plants">
        <title>Single-cell RNA sequencing provides a high-resolution roadmap for understanding the multicellular compartmentation of specialized metabolism.</title>
        <authorList>
            <person name="Sun S."/>
            <person name="Shen X."/>
            <person name="Li Y."/>
            <person name="Li Y."/>
            <person name="Wang S."/>
            <person name="Li R."/>
            <person name="Zhang H."/>
            <person name="Shen G."/>
            <person name="Guo B."/>
            <person name="Wei J."/>
            <person name="Xu J."/>
            <person name="St-Pierre B."/>
            <person name="Chen S."/>
            <person name="Sun C."/>
        </authorList>
    </citation>
    <scope>NUCLEOTIDE SEQUENCE [LARGE SCALE GENOMIC DNA]</scope>
</reference>
<gene>
    <name evidence="1" type="ORF">M9H77_29769</name>
</gene>
<keyword evidence="2" id="KW-1185">Reference proteome</keyword>
<comment type="caution">
    <text evidence="1">The sequence shown here is derived from an EMBL/GenBank/DDBJ whole genome shotgun (WGS) entry which is preliminary data.</text>
</comment>
<evidence type="ECO:0000313" key="1">
    <source>
        <dbReference type="EMBL" id="KAI5652582.1"/>
    </source>
</evidence>
<protein>
    <submittedName>
        <fullName evidence="1">Uncharacterized protein</fullName>
    </submittedName>
</protein>
<proteinExistence type="predicted"/>
<evidence type="ECO:0000313" key="2">
    <source>
        <dbReference type="Proteomes" id="UP001060085"/>
    </source>
</evidence>
<name>A0ACB9ZWN4_CATRO</name>